<name>A0A370DB95_9GAMM</name>
<keyword evidence="2" id="KW-1185">Reference proteome</keyword>
<evidence type="ECO:0000313" key="1">
    <source>
        <dbReference type="EMBL" id="RDH82172.1"/>
    </source>
</evidence>
<dbReference type="AlphaFoldDB" id="A0A370DB95"/>
<proteinExistence type="predicted"/>
<gene>
    <name evidence="1" type="ORF">DIZ78_17310</name>
</gene>
<reference evidence="1 2" key="1">
    <citation type="journal article" date="2018" name="ISME J.">
        <title>Endosymbiont genomes yield clues of tubeworm success.</title>
        <authorList>
            <person name="Li Y."/>
            <person name="Liles M.R."/>
            <person name="Halanych K.M."/>
        </authorList>
    </citation>
    <scope>NUCLEOTIDE SEQUENCE [LARGE SCALE GENOMIC DNA]</scope>
    <source>
        <strain evidence="1">A1462</strain>
    </source>
</reference>
<sequence>MAKDNSALQVSSGVEALIERLHDEGVAAGQERAEKIVADAEHQAAWIVEQAELETEALKKAAREQAEQTQKALQESLSVAVRDAILSLKSTLSARFADEVQRAVGREMSREQMLQRLILEVAGRAKEQVDESEPMQILLPRDAVGLEELRKDPEALRANPLTELSGLITKEMLQEGVTFIEADDDMPGIRLSIRGDAIKLDVTEAAVTELLLAHLQPRFRALVEGIVR</sequence>
<dbReference type="EMBL" id="QFXE01000021">
    <property type="protein sequence ID" value="RDH82172.1"/>
    <property type="molecule type" value="Genomic_DNA"/>
</dbReference>
<dbReference type="Gene3D" id="1.20.5.2950">
    <property type="match status" value="1"/>
</dbReference>
<dbReference type="Proteomes" id="UP000254771">
    <property type="component" value="Unassembled WGS sequence"/>
</dbReference>
<accession>A0A370DB95</accession>
<protein>
    <submittedName>
        <fullName evidence="1">Uncharacterized protein</fullName>
    </submittedName>
</protein>
<evidence type="ECO:0000313" key="2">
    <source>
        <dbReference type="Proteomes" id="UP000254771"/>
    </source>
</evidence>
<organism evidence="1 2">
    <name type="scientific">endosymbiont of Escarpia spicata</name>
    <dbReference type="NCBI Taxonomy" id="2200908"/>
    <lineage>
        <taxon>Bacteria</taxon>
        <taxon>Pseudomonadati</taxon>
        <taxon>Pseudomonadota</taxon>
        <taxon>Gammaproteobacteria</taxon>
        <taxon>sulfur-oxidizing symbionts</taxon>
    </lineage>
</organism>
<comment type="caution">
    <text evidence="1">The sequence shown here is derived from an EMBL/GenBank/DDBJ whole genome shotgun (WGS) entry which is preliminary data.</text>
</comment>